<feature type="transmembrane region" description="Helical" evidence="1">
    <location>
        <begin position="121"/>
        <end position="142"/>
    </location>
</feature>
<sequence>MPQKVILNRIRTMGEVIDASIQFFKQNWKPLLKAYLIICGVFWLSALAVSTINQINTFRLLADGESRLDSTYTGTYFASLLIEFVANTLVMLTTLSFMALYRDKGNVAPSVDEVWGYVKFYFLRVFGSYILLLLLILAGLVFCLVPGIYLATVVSLMFAIMVIENGTLSYSFNRAFQLIKSKWWYTFGAIILTFLLIGITVLLIIIPAEIIAAFIVFITGAHGYSFYMIAYNIAIHLGQFLYVLPSIAITLVYFSLTEQKEDVSLLERIEKLGQHELEADKPTTEEEY</sequence>
<reference evidence="2 3" key="1">
    <citation type="submission" date="2020-10" db="EMBL/GenBank/DDBJ databases">
        <title>Mucilaginibacter mali sp. nov., isolated from rhizosphere soil of apple orchard.</title>
        <authorList>
            <person name="Lee J.-S."/>
            <person name="Kim H.S."/>
            <person name="Kim J.-S."/>
        </authorList>
    </citation>
    <scope>NUCLEOTIDE SEQUENCE [LARGE SCALE GENOMIC DNA]</scope>
    <source>
        <strain evidence="2 3">KCTC 23157</strain>
    </source>
</reference>
<comment type="caution">
    <text evidence="2">The sequence shown here is derived from an EMBL/GenBank/DDBJ whole genome shotgun (WGS) entry which is preliminary data.</text>
</comment>
<keyword evidence="1" id="KW-0472">Membrane</keyword>
<accession>A0ABR9XHX3</accession>
<name>A0ABR9XHX3_9SPHI</name>
<feature type="transmembrane region" description="Helical" evidence="1">
    <location>
        <begin position="34"/>
        <end position="55"/>
    </location>
</feature>
<feature type="transmembrane region" description="Helical" evidence="1">
    <location>
        <begin position="237"/>
        <end position="256"/>
    </location>
</feature>
<evidence type="ECO:0000256" key="1">
    <source>
        <dbReference type="SAM" id="Phobius"/>
    </source>
</evidence>
<gene>
    <name evidence="2" type="ORF">IRJ18_10830</name>
</gene>
<feature type="transmembrane region" description="Helical" evidence="1">
    <location>
        <begin position="184"/>
        <end position="205"/>
    </location>
</feature>
<evidence type="ECO:0008006" key="4">
    <source>
        <dbReference type="Google" id="ProtNLM"/>
    </source>
</evidence>
<keyword evidence="1" id="KW-1133">Transmembrane helix</keyword>
<protein>
    <recommendedName>
        <fullName evidence="4">Membrane protein YesL</fullName>
    </recommendedName>
</protein>
<dbReference type="EMBL" id="JADFFM010000001">
    <property type="protein sequence ID" value="MBE9666856.1"/>
    <property type="molecule type" value="Genomic_DNA"/>
</dbReference>
<feature type="transmembrane region" description="Helical" evidence="1">
    <location>
        <begin position="148"/>
        <end position="172"/>
    </location>
</feature>
<feature type="transmembrane region" description="Helical" evidence="1">
    <location>
        <begin position="75"/>
        <end position="100"/>
    </location>
</feature>
<evidence type="ECO:0000313" key="3">
    <source>
        <dbReference type="Proteomes" id="UP000632774"/>
    </source>
</evidence>
<dbReference type="Proteomes" id="UP000632774">
    <property type="component" value="Unassembled WGS sequence"/>
</dbReference>
<organism evidence="2 3">
    <name type="scientific">Mucilaginibacter boryungensis</name>
    <dbReference type="NCBI Taxonomy" id="768480"/>
    <lineage>
        <taxon>Bacteria</taxon>
        <taxon>Pseudomonadati</taxon>
        <taxon>Bacteroidota</taxon>
        <taxon>Sphingobacteriia</taxon>
        <taxon>Sphingobacteriales</taxon>
        <taxon>Sphingobacteriaceae</taxon>
        <taxon>Mucilaginibacter</taxon>
    </lineage>
</organism>
<dbReference type="RefSeq" id="WP_194106193.1">
    <property type="nucleotide sequence ID" value="NZ_JADFFM010000001.1"/>
</dbReference>
<evidence type="ECO:0000313" key="2">
    <source>
        <dbReference type="EMBL" id="MBE9666856.1"/>
    </source>
</evidence>
<feature type="transmembrane region" description="Helical" evidence="1">
    <location>
        <begin position="211"/>
        <end position="230"/>
    </location>
</feature>
<keyword evidence="1" id="KW-0812">Transmembrane</keyword>
<keyword evidence="3" id="KW-1185">Reference proteome</keyword>
<proteinExistence type="predicted"/>